<evidence type="ECO:0000313" key="5">
    <source>
        <dbReference type="EMBL" id="SEW52666.1"/>
    </source>
</evidence>
<dbReference type="RefSeq" id="WP_089899345.1">
    <property type="nucleotide sequence ID" value="NZ_FOJG01000002.1"/>
</dbReference>
<dbReference type="InterPro" id="IPR002577">
    <property type="entry name" value="HTH_HxlR"/>
</dbReference>
<keyword evidence="2 5" id="KW-0238">DNA-binding</keyword>
<gene>
    <name evidence="5" type="ORF">SAMN04488122_5013</name>
</gene>
<dbReference type="AlphaFoldDB" id="A0A1I0S956"/>
<dbReference type="PROSITE" id="PS51118">
    <property type="entry name" value="HTH_HXLR"/>
    <property type="match status" value="1"/>
</dbReference>
<keyword evidence="1" id="KW-0805">Transcription regulation</keyword>
<organism evidence="5 6">
    <name type="scientific">Chitinophaga arvensicola</name>
    <dbReference type="NCBI Taxonomy" id="29529"/>
    <lineage>
        <taxon>Bacteria</taxon>
        <taxon>Pseudomonadati</taxon>
        <taxon>Bacteroidota</taxon>
        <taxon>Chitinophagia</taxon>
        <taxon>Chitinophagales</taxon>
        <taxon>Chitinophagaceae</taxon>
        <taxon>Chitinophaga</taxon>
    </lineage>
</organism>
<accession>A0A1I0S956</accession>
<evidence type="ECO:0000259" key="4">
    <source>
        <dbReference type="PROSITE" id="PS51118"/>
    </source>
</evidence>
<keyword evidence="3" id="KW-0804">Transcription</keyword>
<sequence>MAKRKETSTNHMNREYINDECGIAYAIDIMAGRWKLKILYKLEKKTMRFRELKERIPNITDRMLTLHLQELEADGLISRTVYAEVPPRVEYQLTESALLLIPVWDQMNEWGHQHREKQRQSVDLAVKPAS</sequence>
<name>A0A1I0S956_9BACT</name>
<dbReference type="Proteomes" id="UP000199310">
    <property type="component" value="Unassembled WGS sequence"/>
</dbReference>
<keyword evidence="6" id="KW-1185">Reference proteome</keyword>
<dbReference type="InterPro" id="IPR036390">
    <property type="entry name" value="WH_DNA-bd_sf"/>
</dbReference>
<dbReference type="PANTHER" id="PTHR33204">
    <property type="entry name" value="TRANSCRIPTIONAL REGULATOR, MARR FAMILY"/>
    <property type="match status" value="1"/>
</dbReference>
<feature type="domain" description="HTH hxlR-type" evidence="4">
    <location>
        <begin position="21"/>
        <end position="119"/>
    </location>
</feature>
<evidence type="ECO:0000313" key="6">
    <source>
        <dbReference type="Proteomes" id="UP000199310"/>
    </source>
</evidence>
<proteinExistence type="predicted"/>
<dbReference type="InterPro" id="IPR036388">
    <property type="entry name" value="WH-like_DNA-bd_sf"/>
</dbReference>
<dbReference type="Pfam" id="PF01638">
    <property type="entry name" value="HxlR"/>
    <property type="match status" value="1"/>
</dbReference>
<evidence type="ECO:0000256" key="1">
    <source>
        <dbReference type="ARBA" id="ARBA00023015"/>
    </source>
</evidence>
<evidence type="ECO:0000256" key="3">
    <source>
        <dbReference type="ARBA" id="ARBA00023163"/>
    </source>
</evidence>
<dbReference type="OrthoDB" id="9797599at2"/>
<protein>
    <submittedName>
        <fullName evidence="5">DNA-binding transcriptional regulator, HxlR family</fullName>
    </submittedName>
</protein>
<evidence type="ECO:0000256" key="2">
    <source>
        <dbReference type="ARBA" id="ARBA00023125"/>
    </source>
</evidence>
<dbReference type="EMBL" id="FOJG01000002">
    <property type="protein sequence ID" value="SEW52666.1"/>
    <property type="molecule type" value="Genomic_DNA"/>
</dbReference>
<dbReference type="STRING" id="29529.SAMN04488122_5013"/>
<reference evidence="6" key="1">
    <citation type="submission" date="2016-10" db="EMBL/GenBank/DDBJ databases">
        <authorList>
            <person name="Varghese N."/>
            <person name="Submissions S."/>
        </authorList>
    </citation>
    <scope>NUCLEOTIDE SEQUENCE [LARGE SCALE GENOMIC DNA]</scope>
    <source>
        <strain evidence="6">DSM 3695</strain>
    </source>
</reference>
<dbReference type="PANTHER" id="PTHR33204:SF29">
    <property type="entry name" value="TRANSCRIPTIONAL REGULATOR"/>
    <property type="match status" value="1"/>
</dbReference>
<dbReference type="GO" id="GO:0003677">
    <property type="term" value="F:DNA binding"/>
    <property type="evidence" value="ECO:0007669"/>
    <property type="project" value="UniProtKB-KW"/>
</dbReference>
<dbReference type="Gene3D" id="1.10.10.10">
    <property type="entry name" value="Winged helix-like DNA-binding domain superfamily/Winged helix DNA-binding domain"/>
    <property type="match status" value="1"/>
</dbReference>
<dbReference type="SUPFAM" id="SSF46785">
    <property type="entry name" value="Winged helix' DNA-binding domain"/>
    <property type="match status" value="1"/>
</dbReference>